<dbReference type="AlphaFoldDB" id="A0A1B8A628"/>
<dbReference type="EMBL" id="LYXU01000120">
    <property type="protein sequence ID" value="OBS15933.1"/>
    <property type="molecule type" value="Genomic_DNA"/>
</dbReference>
<keyword evidence="2" id="KW-1185">Reference proteome</keyword>
<protein>
    <submittedName>
        <fullName evidence="1">Uncharacterized protein</fullName>
    </submittedName>
</protein>
<comment type="caution">
    <text evidence="1">The sequence shown here is derived from an EMBL/GenBank/DDBJ whole genome shotgun (WGS) entry which is preliminary data.</text>
</comment>
<reference evidence="1 2" key="1">
    <citation type="submission" date="2016-06" db="EMBL/GenBank/DDBJ databases">
        <title>Living apart together: crosstalk between the core and supernumerary genomes in a fungal plant pathogen.</title>
        <authorList>
            <person name="Vanheule A."/>
            <person name="Audenaert K."/>
            <person name="Warris S."/>
            <person name="Van De Geest H."/>
            <person name="Schijlen E."/>
            <person name="Hofte M."/>
            <person name="De Saeger S."/>
            <person name="Haesaert G."/>
            <person name="Waalwijk C."/>
            <person name="Van Der Lee T."/>
        </authorList>
    </citation>
    <scope>NUCLEOTIDE SEQUENCE [LARGE SCALE GENOMIC DNA]</scope>
    <source>
        <strain evidence="1 2">2516</strain>
    </source>
</reference>
<gene>
    <name evidence="1" type="ORF">FPOA_13344</name>
</gene>
<proteinExistence type="predicted"/>
<accession>A0A1B8A628</accession>
<organism evidence="1 2">
    <name type="scientific">Fusarium poae</name>
    <dbReference type="NCBI Taxonomy" id="36050"/>
    <lineage>
        <taxon>Eukaryota</taxon>
        <taxon>Fungi</taxon>
        <taxon>Dikarya</taxon>
        <taxon>Ascomycota</taxon>
        <taxon>Pezizomycotina</taxon>
        <taxon>Sordariomycetes</taxon>
        <taxon>Hypocreomycetidae</taxon>
        <taxon>Hypocreales</taxon>
        <taxon>Nectriaceae</taxon>
        <taxon>Fusarium</taxon>
    </lineage>
</organism>
<name>A0A1B8A628_FUSPO</name>
<sequence length="105" mass="12195">MAVEKWDEVVRQAEEAARRLEPQLLHNKQIGDIIANAEVNFTQRFNKLLQIKSQTQFDMMTMQCSSHYWYTAMMLVLDWQSSLTLPGYCHSLDICQVPSQSIAMI</sequence>
<dbReference type="Proteomes" id="UP000091967">
    <property type="component" value="Unassembled WGS sequence"/>
</dbReference>
<evidence type="ECO:0000313" key="1">
    <source>
        <dbReference type="EMBL" id="OBS15933.1"/>
    </source>
</evidence>
<evidence type="ECO:0000313" key="2">
    <source>
        <dbReference type="Proteomes" id="UP000091967"/>
    </source>
</evidence>